<dbReference type="InterPro" id="IPR035940">
    <property type="entry name" value="CAP_sf"/>
</dbReference>
<evidence type="ECO:0000259" key="1">
    <source>
        <dbReference type="Pfam" id="PF00188"/>
    </source>
</evidence>
<name>A0A1M5KPB0_9FLAO</name>
<gene>
    <name evidence="2" type="ORF">SAMN04488116_1699</name>
</gene>
<dbReference type="AlphaFoldDB" id="A0A1M5KPB0"/>
<dbReference type="InterPro" id="IPR014044">
    <property type="entry name" value="CAP_dom"/>
</dbReference>
<dbReference type="EMBL" id="FQWL01000002">
    <property type="protein sequence ID" value="SHG54556.1"/>
    <property type="molecule type" value="Genomic_DNA"/>
</dbReference>
<dbReference type="RefSeq" id="WP_073178318.1">
    <property type="nucleotide sequence ID" value="NZ_FQWL01000002.1"/>
</dbReference>
<dbReference type="CDD" id="cd05379">
    <property type="entry name" value="CAP_bacterial"/>
    <property type="match status" value="1"/>
</dbReference>
<dbReference type="PANTHER" id="PTHR31157">
    <property type="entry name" value="SCP DOMAIN-CONTAINING PROTEIN"/>
    <property type="match status" value="1"/>
</dbReference>
<dbReference type="Proteomes" id="UP000184532">
    <property type="component" value="Unassembled WGS sequence"/>
</dbReference>
<accession>A0A1M5KPB0</accession>
<proteinExistence type="predicted"/>
<dbReference type="PANTHER" id="PTHR31157:SF1">
    <property type="entry name" value="SCP DOMAIN-CONTAINING PROTEIN"/>
    <property type="match status" value="1"/>
</dbReference>
<dbReference type="STRING" id="570519.SAMN04488116_1699"/>
<dbReference type="Pfam" id="PF00188">
    <property type="entry name" value="CAP"/>
    <property type="match status" value="1"/>
</dbReference>
<organism evidence="2 3">
    <name type="scientific">Flagellimonas flava</name>
    <dbReference type="NCBI Taxonomy" id="570519"/>
    <lineage>
        <taxon>Bacteria</taxon>
        <taxon>Pseudomonadati</taxon>
        <taxon>Bacteroidota</taxon>
        <taxon>Flavobacteriia</taxon>
        <taxon>Flavobacteriales</taxon>
        <taxon>Flavobacteriaceae</taxon>
        <taxon>Flagellimonas</taxon>
    </lineage>
</organism>
<evidence type="ECO:0000313" key="2">
    <source>
        <dbReference type="EMBL" id="SHG54556.1"/>
    </source>
</evidence>
<feature type="domain" description="SCP" evidence="1">
    <location>
        <begin position="55"/>
        <end position="166"/>
    </location>
</feature>
<keyword evidence="3" id="KW-1185">Reference proteome</keyword>
<dbReference type="Gene3D" id="3.40.33.10">
    <property type="entry name" value="CAP"/>
    <property type="match status" value="1"/>
</dbReference>
<evidence type="ECO:0000313" key="3">
    <source>
        <dbReference type="Proteomes" id="UP000184532"/>
    </source>
</evidence>
<protein>
    <submittedName>
        <fullName evidence="2">Cysteine-rich secretory protein family protein</fullName>
    </submittedName>
</protein>
<reference evidence="3" key="1">
    <citation type="submission" date="2016-11" db="EMBL/GenBank/DDBJ databases">
        <authorList>
            <person name="Varghese N."/>
            <person name="Submissions S."/>
        </authorList>
    </citation>
    <scope>NUCLEOTIDE SEQUENCE [LARGE SCALE GENOMIC DNA]</scope>
    <source>
        <strain evidence="3">DSM 22638</strain>
    </source>
</reference>
<dbReference type="SUPFAM" id="SSF55797">
    <property type="entry name" value="PR-1-like"/>
    <property type="match status" value="1"/>
</dbReference>
<sequence length="174" mass="19209">MKKVFYSLWIMASIVSLVMCSKSSPLEEKALTESVKEANKTIVVDPEAVEAELVAMVNEHRASIGASELALSPSSYEHAEAHNNYMISKNKLSHDNFQTRASEIASETGAVEVGENVARFYSSADSALEGWLNSASHKRTLEGDFTHTTLSVQLDQDGRAYFTQIFMRVELSSQ</sequence>
<dbReference type="OrthoDB" id="982527at2"/>